<reference evidence="2" key="1">
    <citation type="submission" date="2020-01" db="EMBL/GenBank/DDBJ databases">
        <title>Phosphoaccumulans saitamaens gen. nov., sp. nov., a polyphosphate accumulating bacterium isolated from surface river water.</title>
        <authorList>
            <person name="Watanabe K."/>
            <person name="Suda W."/>
        </authorList>
    </citation>
    <scope>NUCLEOTIDE SEQUENCE [LARGE SCALE GENOMIC DNA]</scope>
    <source>
        <strain evidence="2">ICHIAU1</strain>
    </source>
</reference>
<dbReference type="AlphaFoldDB" id="A0A7R6TMN0"/>
<accession>A0A7R6TMN0</accession>
<organism evidence="1 2">
    <name type="scientific">Fluviibacter phosphoraccumulans</name>
    <dbReference type="NCBI Taxonomy" id="1751046"/>
    <lineage>
        <taxon>Bacteria</taxon>
        <taxon>Pseudomonadati</taxon>
        <taxon>Pseudomonadota</taxon>
        <taxon>Betaproteobacteria</taxon>
        <taxon>Rhodocyclales</taxon>
        <taxon>Fluviibacteraceae</taxon>
        <taxon>Fluviibacter</taxon>
    </lineage>
</organism>
<dbReference type="EMBL" id="AP022345">
    <property type="protein sequence ID" value="BBU68677.1"/>
    <property type="molecule type" value="Genomic_DNA"/>
</dbReference>
<evidence type="ECO:0008006" key="3">
    <source>
        <dbReference type="Google" id="ProtNLM"/>
    </source>
</evidence>
<dbReference type="Proteomes" id="UP000463961">
    <property type="component" value="Chromosome"/>
</dbReference>
<evidence type="ECO:0000313" key="1">
    <source>
        <dbReference type="EMBL" id="BBU68677.1"/>
    </source>
</evidence>
<evidence type="ECO:0000313" key="2">
    <source>
        <dbReference type="Proteomes" id="UP000463961"/>
    </source>
</evidence>
<name>A0A7R6TMN0_9RHOO</name>
<proteinExistence type="predicted"/>
<gene>
    <name evidence="1" type="ORF">ICHIAU1_09600</name>
</gene>
<sequence>MTLALLCAACGGGGAYVKSEVTTVSKGQQLIDLKKALSDGAISQDEYDKEKSKILTAS</sequence>
<protein>
    <recommendedName>
        <fullName evidence="3">SHOCT domain-containing protein</fullName>
    </recommendedName>
</protein>
<keyword evidence="2" id="KW-1185">Reference proteome</keyword>